<gene>
    <name evidence="4" type="ORF">METZ01_LOCUS53613</name>
</gene>
<evidence type="ECO:0000256" key="2">
    <source>
        <dbReference type="ARBA" id="ARBA00022737"/>
    </source>
</evidence>
<organism evidence="4">
    <name type="scientific">marine metagenome</name>
    <dbReference type="NCBI Taxonomy" id="408172"/>
    <lineage>
        <taxon>unclassified sequences</taxon>
        <taxon>metagenomes</taxon>
        <taxon>ecological metagenomes</taxon>
    </lineage>
</organism>
<dbReference type="Pfam" id="PF01436">
    <property type="entry name" value="NHL"/>
    <property type="match status" value="2"/>
</dbReference>
<protein>
    <recommendedName>
        <fullName evidence="5">Peptidylamidoglycolate lyase</fullName>
    </recommendedName>
</protein>
<evidence type="ECO:0000256" key="3">
    <source>
        <dbReference type="ARBA" id="ARBA00023180"/>
    </source>
</evidence>
<dbReference type="InterPro" id="IPR001258">
    <property type="entry name" value="NHL_repeat"/>
</dbReference>
<dbReference type="InterPro" id="IPR011042">
    <property type="entry name" value="6-blade_b-propeller_TolB-like"/>
</dbReference>
<evidence type="ECO:0000313" key="4">
    <source>
        <dbReference type="EMBL" id="SVA00759.1"/>
    </source>
</evidence>
<dbReference type="Gene3D" id="2.120.10.30">
    <property type="entry name" value="TolB, C-terminal domain"/>
    <property type="match status" value="1"/>
</dbReference>
<reference evidence="4" key="1">
    <citation type="submission" date="2018-05" db="EMBL/GenBank/DDBJ databases">
        <authorList>
            <person name="Lanie J.A."/>
            <person name="Ng W.-L."/>
            <person name="Kazmierczak K.M."/>
            <person name="Andrzejewski T.M."/>
            <person name="Davidsen T.M."/>
            <person name="Wayne K.J."/>
            <person name="Tettelin H."/>
            <person name="Glass J.I."/>
            <person name="Rusch D."/>
            <person name="Podicherti R."/>
            <person name="Tsui H.-C.T."/>
            <person name="Winkler M.E."/>
        </authorList>
    </citation>
    <scope>NUCLEOTIDE SEQUENCE</scope>
</reference>
<dbReference type="GO" id="GO:0005576">
    <property type="term" value="C:extracellular region"/>
    <property type="evidence" value="ECO:0007669"/>
    <property type="project" value="TreeGrafter"/>
</dbReference>
<dbReference type="PANTHER" id="PTHR10680:SF14">
    <property type="entry name" value="PEPTIDYL-GLYCINE ALPHA-AMIDATING MONOOXYGENASE"/>
    <property type="match status" value="1"/>
</dbReference>
<dbReference type="SUPFAM" id="SSF101898">
    <property type="entry name" value="NHL repeat"/>
    <property type="match status" value="1"/>
</dbReference>
<proteinExistence type="predicted"/>
<name>A0A381SB80_9ZZZZ</name>
<dbReference type="PROSITE" id="PS51125">
    <property type="entry name" value="NHL"/>
    <property type="match status" value="1"/>
</dbReference>
<evidence type="ECO:0008006" key="5">
    <source>
        <dbReference type="Google" id="ProtNLM"/>
    </source>
</evidence>
<keyword evidence="2" id="KW-0677">Repeat</keyword>
<dbReference type="PANTHER" id="PTHR10680">
    <property type="entry name" value="PEPTIDYL-GLYCINE ALPHA-AMIDATING MONOOXYGENASE"/>
    <property type="match status" value="1"/>
</dbReference>
<evidence type="ECO:0000256" key="1">
    <source>
        <dbReference type="ARBA" id="ARBA00022729"/>
    </source>
</evidence>
<keyword evidence="1" id="KW-0732">Signal</keyword>
<dbReference type="AlphaFoldDB" id="A0A381SB80"/>
<feature type="non-terminal residue" evidence="4">
    <location>
        <position position="1"/>
    </location>
</feature>
<keyword evidence="3" id="KW-0325">Glycoprotein</keyword>
<dbReference type="EMBL" id="UINC01002834">
    <property type="protein sequence ID" value="SVA00759.1"/>
    <property type="molecule type" value="Genomic_DNA"/>
</dbReference>
<accession>A0A381SB80</accession>
<sequence>VNIPHYDWIDNWGARDQTVKSLSGWAHPGMATLSDGQIVSCDSGTSEILIYTQEGRVTESWIGSFTDAHGITAVNDEGMDNLWIADNGSKRLPEFSYEYPPGAEAQSGMVFKCDLKGDRIMDLAAPDHNDYERSRYAPTSIAVDEMRFGGLGEIWVADGYGASLVHKYTSGGEYILSIDGSSGAGHFSCPHGIVIDRRKEVPELYVADRANGRVQVFDLNGGYLRTFGEDFFTTPSEFAITGDLMIVAELEARLTMVDMNDQLVCYLFPDDEAAECEGWPNELAESGSPQRPSRLDIGKFNSPHGITVDEKGNIYVAEWLIGGRFTKLVLK</sequence>